<dbReference type="GO" id="GO:0016616">
    <property type="term" value="F:oxidoreductase activity, acting on the CH-OH group of donors, NAD or NADP as acceptor"/>
    <property type="evidence" value="ECO:0007669"/>
    <property type="project" value="UniProtKB-ARBA"/>
</dbReference>
<proteinExistence type="inferred from homology"/>
<dbReference type="STRING" id="407821.A0A087U9U7"/>
<dbReference type="PANTHER" id="PTHR43115">
    <property type="entry name" value="DEHYDROGENASE/REDUCTASE SDR FAMILY MEMBER 11"/>
    <property type="match status" value="1"/>
</dbReference>
<dbReference type="Pfam" id="PF00106">
    <property type="entry name" value="adh_short"/>
    <property type="match status" value="1"/>
</dbReference>
<dbReference type="AlphaFoldDB" id="A0A087U9U7"/>
<dbReference type="InterPro" id="IPR002347">
    <property type="entry name" value="SDR_fam"/>
</dbReference>
<sequence>MERWSGRVVLVTGASSGIGAEICKELVKYGMKVVGCARNVDKIREIAAEESVKKASGHLLPIKCDLTNEAEILDMFQEIREQYGRLDVCINNAGFSTKRSLSDGETHEWRSMLDVNVLALCICNRESIKLMKEKNIDDGQIINISSMSGHRLASSMAAFYAGTKFMVRALTEGLRREVTEAGTHIRIASISPGVVETDFFFRMNEDKEKTEAFYQSMKCLQAKDIADSVVYILQS</sequence>
<dbReference type="FunFam" id="3.40.50.720:FF:000047">
    <property type="entry name" value="NADP-dependent L-serine/L-allo-threonine dehydrogenase"/>
    <property type="match status" value="1"/>
</dbReference>
<dbReference type="Gene3D" id="3.40.50.720">
    <property type="entry name" value="NAD(P)-binding Rossmann-like Domain"/>
    <property type="match status" value="1"/>
</dbReference>
<evidence type="ECO:0000256" key="2">
    <source>
        <dbReference type="ARBA" id="ARBA00023002"/>
    </source>
</evidence>
<keyword evidence="2" id="KW-0560">Oxidoreductase</keyword>
<dbReference type="InterPro" id="IPR036291">
    <property type="entry name" value="NAD(P)-bd_dom_sf"/>
</dbReference>
<name>A0A087U9U7_STEMI</name>
<gene>
    <name evidence="4" type="ORF">X975_25819</name>
</gene>
<organism evidence="4 5">
    <name type="scientific">Stegodyphus mimosarum</name>
    <name type="common">African social velvet spider</name>
    <dbReference type="NCBI Taxonomy" id="407821"/>
    <lineage>
        <taxon>Eukaryota</taxon>
        <taxon>Metazoa</taxon>
        <taxon>Ecdysozoa</taxon>
        <taxon>Arthropoda</taxon>
        <taxon>Chelicerata</taxon>
        <taxon>Arachnida</taxon>
        <taxon>Araneae</taxon>
        <taxon>Araneomorphae</taxon>
        <taxon>Entelegynae</taxon>
        <taxon>Eresoidea</taxon>
        <taxon>Eresidae</taxon>
        <taxon>Stegodyphus</taxon>
    </lineage>
</organism>
<dbReference type="Proteomes" id="UP000054359">
    <property type="component" value="Unassembled WGS sequence"/>
</dbReference>
<evidence type="ECO:0000313" key="5">
    <source>
        <dbReference type="Proteomes" id="UP000054359"/>
    </source>
</evidence>
<protein>
    <submittedName>
        <fullName evidence="4">Dehydrogenase/reductase SDR family member 11</fullName>
    </submittedName>
</protein>
<keyword evidence="5" id="KW-1185">Reference proteome</keyword>
<evidence type="ECO:0000256" key="1">
    <source>
        <dbReference type="ARBA" id="ARBA00006484"/>
    </source>
</evidence>
<evidence type="ECO:0000256" key="3">
    <source>
        <dbReference type="RuleBase" id="RU000363"/>
    </source>
</evidence>
<dbReference type="EMBL" id="KK118883">
    <property type="protein sequence ID" value="KFM74136.1"/>
    <property type="molecule type" value="Genomic_DNA"/>
</dbReference>
<accession>A0A087U9U7</accession>
<dbReference type="PRINTS" id="PR00080">
    <property type="entry name" value="SDRFAMILY"/>
</dbReference>
<reference evidence="4 5" key="1">
    <citation type="submission" date="2013-11" db="EMBL/GenBank/DDBJ databases">
        <title>Genome sequencing of Stegodyphus mimosarum.</title>
        <authorList>
            <person name="Bechsgaard J."/>
        </authorList>
    </citation>
    <scope>NUCLEOTIDE SEQUENCE [LARGE SCALE GENOMIC DNA]</scope>
</reference>
<dbReference type="PRINTS" id="PR00081">
    <property type="entry name" value="GDHRDH"/>
</dbReference>
<evidence type="ECO:0000313" key="4">
    <source>
        <dbReference type="EMBL" id="KFM74136.1"/>
    </source>
</evidence>
<dbReference type="OMA" id="IVLCTQR"/>
<dbReference type="SUPFAM" id="SSF51735">
    <property type="entry name" value="NAD(P)-binding Rossmann-fold domains"/>
    <property type="match status" value="1"/>
</dbReference>
<dbReference type="OrthoDB" id="6417325at2759"/>
<dbReference type="PANTHER" id="PTHR43115:SF4">
    <property type="entry name" value="DEHYDROGENASE_REDUCTASE SDR FAMILY MEMBER 11"/>
    <property type="match status" value="1"/>
</dbReference>
<comment type="similarity">
    <text evidence="1 3">Belongs to the short-chain dehydrogenases/reductases (SDR) family.</text>
</comment>
<feature type="non-terminal residue" evidence="4">
    <location>
        <position position="235"/>
    </location>
</feature>